<protein>
    <submittedName>
        <fullName evidence="1">Uncharacterized protein</fullName>
    </submittedName>
</protein>
<sequence length="346" mass="40174">MSEKGNKPTSKIIPYPGLVRRLIEKGMDSLKEKNPQYAYQLFKEASNYEPDHPQVRFGIVLCLVELGRLEEAVEMTTALLHEDIGDYYDNLQVHISLLVQLSRYHEVVELLDAVLSENRLPANHAESFYQLLHFSRQMIADDSSLLQIEETLVVNEHALSMLHSEKVSLQWQGLQLLEKIEEEYAHDALIAFIENTENDDLLRSIALEILHNHQVKKVIHIEKFSRSKEVSPKELFTVYNSPFGQEVSQVLEDFLESENPNLLEMISQLVWSHFYALYPFNPIPNTPKVWACCFYLVMAQRMGIDVDNEWVEKTSNHTVEQLMPYLKEIEDVESSTFSMFDFIHKS</sequence>
<dbReference type="SUPFAM" id="SSF116965">
    <property type="entry name" value="Hypothetical protein MPN330"/>
    <property type="match status" value="1"/>
</dbReference>
<dbReference type="STRING" id="519424.AZF04_05775"/>
<dbReference type="Pfam" id="PF14559">
    <property type="entry name" value="TPR_19"/>
    <property type="match status" value="1"/>
</dbReference>
<reference evidence="1" key="1">
    <citation type="submission" date="2016-02" db="EMBL/GenBank/DDBJ databases">
        <title>Genome sequence of Bacillus trypoxylicola KCTC 13244(T).</title>
        <authorList>
            <person name="Jeong H."/>
            <person name="Park S.-H."/>
            <person name="Choi S.-K."/>
        </authorList>
    </citation>
    <scope>NUCLEOTIDE SEQUENCE [LARGE SCALE GENOMIC DNA]</scope>
    <source>
        <strain evidence="1">KCTC 13244</strain>
    </source>
</reference>
<comment type="caution">
    <text evidence="1">The sequence shown here is derived from an EMBL/GenBank/DDBJ whole genome shotgun (WGS) entry which is preliminary data.</text>
</comment>
<accession>A0A161PHE6</accession>
<dbReference type="Gene3D" id="1.25.40.10">
    <property type="entry name" value="Tetratricopeptide repeat domain"/>
    <property type="match status" value="1"/>
</dbReference>
<dbReference type="Proteomes" id="UP000075806">
    <property type="component" value="Unassembled WGS sequence"/>
</dbReference>
<dbReference type="EMBL" id="LTAO01000012">
    <property type="protein sequence ID" value="KYG32274.1"/>
    <property type="molecule type" value="Genomic_DNA"/>
</dbReference>
<dbReference type="OrthoDB" id="2364593at2"/>
<dbReference type="AlphaFoldDB" id="A0A161PHE6"/>
<evidence type="ECO:0000313" key="1">
    <source>
        <dbReference type="EMBL" id="KYG32274.1"/>
    </source>
</evidence>
<organism evidence="1 2">
    <name type="scientific">Alkalihalobacillus trypoxylicola</name>
    <dbReference type="NCBI Taxonomy" id="519424"/>
    <lineage>
        <taxon>Bacteria</taxon>
        <taxon>Bacillati</taxon>
        <taxon>Bacillota</taxon>
        <taxon>Bacilli</taxon>
        <taxon>Bacillales</taxon>
        <taxon>Bacillaceae</taxon>
        <taxon>Alkalihalobacillus</taxon>
    </lineage>
</organism>
<gene>
    <name evidence="1" type="ORF">AZF04_05775</name>
</gene>
<name>A0A161PHE6_9BACI</name>
<dbReference type="RefSeq" id="WP_045480644.1">
    <property type="nucleotide sequence ID" value="NZ_LTAO01000012.1"/>
</dbReference>
<evidence type="ECO:0000313" key="2">
    <source>
        <dbReference type="Proteomes" id="UP000075806"/>
    </source>
</evidence>
<dbReference type="SUPFAM" id="SSF48452">
    <property type="entry name" value="TPR-like"/>
    <property type="match status" value="1"/>
</dbReference>
<dbReference type="InterPro" id="IPR011990">
    <property type="entry name" value="TPR-like_helical_dom_sf"/>
</dbReference>
<proteinExistence type="predicted"/>
<keyword evidence="2" id="KW-1185">Reference proteome</keyword>